<dbReference type="SUPFAM" id="SSF55781">
    <property type="entry name" value="GAF domain-like"/>
    <property type="match status" value="1"/>
</dbReference>
<comment type="caution">
    <text evidence="4">The sequence shown here is derived from an EMBL/GenBank/DDBJ whole genome shotgun (WGS) entry which is preliminary data.</text>
</comment>
<name>A0A4R2L5Q4_9GAMM</name>
<dbReference type="InterPro" id="IPR003018">
    <property type="entry name" value="GAF"/>
</dbReference>
<dbReference type="SMART" id="SM00267">
    <property type="entry name" value="GGDEF"/>
    <property type="match status" value="1"/>
</dbReference>
<dbReference type="SUPFAM" id="SSF55073">
    <property type="entry name" value="Nucleotide cyclase"/>
    <property type="match status" value="1"/>
</dbReference>
<dbReference type="PANTHER" id="PTHR45138:SF9">
    <property type="entry name" value="DIGUANYLATE CYCLASE DGCM-RELATED"/>
    <property type="match status" value="1"/>
</dbReference>
<comment type="catalytic activity">
    <reaction evidence="2">
        <text>2 GTP = 3',3'-c-di-GMP + 2 diphosphate</text>
        <dbReference type="Rhea" id="RHEA:24898"/>
        <dbReference type="ChEBI" id="CHEBI:33019"/>
        <dbReference type="ChEBI" id="CHEBI:37565"/>
        <dbReference type="ChEBI" id="CHEBI:58805"/>
        <dbReference type="EC" id="2.7.7.65"/>
    </reaction>
</comment>
<accession>A0A4R2L5Q4</accession>
<feature type="domain" description="GGDEF" evidence="3">
    <location>
        <begin position="196"/>
        <end position="317"/>
    </location>
</feature>
<dbReference type="InterPro" id="IPR029016">
    <property type="entry name" value="GAF-like_dom_sf"/>
</dbReference>
<dbReference type="Proteomes" id="UP000295765">
    <property type="component" value="Unassembled WGS sequence"/>
</dbReference>
<dbReference type="SMART" id="SM00065">
    <property type="entry name" value="GAF"/>
    <property type="match status" value="1"/>
</dbReference>
<dbReference type="NCBIfam" id="TIGR00254">
    <property type="entry name" value="GGDEF"/>
    <property type="match status" value="1"/>
</dbReference>
<dbReference type="InterPro" id="IPR029787">
    <property type="entry name" value="Nucleotide_cyclase"/>
</dbReference>
<dbReference type="Gene3D" id="3.30.70.270">
    <property type="match status" value="1"/>
</dbReference>
<evidence type="ECO:0000313" key="5">
    <source>
        <dbReference type="Proteomes" id="UP000295765"/>
    </source>
</evidence>
<proteinExistence type="predicted"/>
<organism evidence="4 5">
    <name type="scientific">Plasticicumulans lactativorans</name>
    <dbReference type="NCBI Taxonomy" id="1133106"/>
    <lineage>
        <taxon>Bacteria</taxon>
        <taxon>Pseudomonadati</taxon>
        <taxon>Pseudomonadota</taxon>
        <taxon>Gammaproteobacteria</taxon>
        <taxon>Candidatus Competibacteraceae</taxon>
        <taxon>Plasticicumulans</taxon>
    </lineage>
</organism>
<dbReference type="EC" id="2.7.7.65" evidence="1"/>
<dbReference type="InterPro" id="IPR043128">
    <property type="entry name" value="Rev_trsase/Diguanyl_cyclase"/>
</dbReference>
<dbReference type="InterPro" id="IPR050469">
    <property type="entry name" value="Diguanylate_Cyclase"/>
</dbReference>
<gene>
    <name evidence="4" type="ORF">EV699_11385</name>
</gene>
<dbReference type="InterPro" id="IPR000160">
    <property type="entry name" value="GGDEF_dom"/>
</dbReference>
<dbReference type="EMBL" id="SLWY01000013">
    <property type="protein sequence ID" value="TCO80607.1"/>
    <property type="molecule type" value="Genomic_DNA"/>
</dbReference>
<sequence length="317" mass="34510">MPDSQAFPDFASAAQAVLAFMHARLGFDLWMVTRTEGDDWIVLQAEDHGYGITPGTVFRWTDTFCSRMADGRGPRVAPHSAAVPAYAEAPIGRQVPIGAYIGVPLNRDDGSLFGTLCAIHPTPQPERITTELPMIELLAGLLSTVLKAELELARELRRAEHAQAEARIDALTGLYNRRGWDQQLAAEEQRCRRYGHPACVVIVDLDDLKRVNDRDGHAAGDVLIGRAAQALRGAVRIHDVVARLGGDEFAVLGTECDRNGAQALARRLRAALTAHDVAASLGLAMRDPGRGLTEAQDEADHAMYADKHVRRQGRCAN</sequence>
<evidence type="ECO:0000259" key="3">
    <source>
        <dbReference type="PROSITE" id="PS50887"/>
    </source>
</evidence>
<dbReference type="GO" id="GO:0052621">
    <property type="term" value="F:diguanylate cyclase activity"/>
    <property type="evidence" value="ECO:0007669"/>
    <property type="project" value="UniProtKB-EC"/>
</dbReference>
<dbReference type="Gene3D" id="3.30.450.40">
    <property type="match status" value="1"/>
</dbReference>
<dbReference type="Pfam" id="PF01590">
    <property type="entry name" value="GAF"/>
    <property type="match status" value="1"/>
</dbReference>
<dbReference type="CDD" id="cd01949">
    <property type="entry name" value="GGDEF"/>
    <property type="match status" value="1"/>
</dbReference>
<dbReference type="Pfam" id="PF00990">
    <property type="entry name" value="GGDEF"/>
    <property type="match status" value="1"/>
</dbReference>
<protein>
    <recommendedName>
        <fullName evidence="1">diguanylate cyclase</fullName>
        <ecNumber evidence="1">2.7.7.65</ecNumber>
    </recommendedName>
</protein>
<evidence type="ECO:0000256" key="1">
    <source>
        <dbReference type="ARBA" id="ARBA00012528"/>
    </source>
</evidence>
<evidence type="ECO:0000256" key="2">
    <source>
        <dbReference type="ARBA" id="ARBA00034247"/>
    </source>
</evidence>
<reference evidence="4 5" key="1">
    <citation type="submission" date="2019-03" db="EMBL/GenBank/DDBJ databases">
        <title>Genomic Encyclopedia of Type Strains, Phase IV (KMG-IV): sequencing the most valuable type-strain genomes for metagenomic binning, comparative biology and taxonomic classification.</title>
        <authorList>
            <person name="Goeker M."/>
        </authorList>
    </citation>
    <scope>NUCLEOTIDE SEQUENCE [LARGE SCALE GENOMIC DNA]</scope>
    <source>
        <strain evidence="4 5">DSM 25287</strain>
    </source>
</reference>
<evidence type="ECO:0000313" key="4">
    <source>
        <dbReference type="EMBL" id="TCO80607.1"/>
    </source>
</evidence>
<dbReference type="AlphaFoldDB" id="A0A4R2L5Q4"/>
<dbReference type="OrthoDB" id="9812358at2"/>
<dbReference type="PANTHER" id="PTHR45138">
    <property type="entry name" value="REGULATORY COMPONENTS OF SENSORY TRANSDUCTION SYSTEM"/>
    <property type="match status" value="1"/>
</dbReference>
<dbReference type="RefSeq" id="WP_132543263.1">
    <property type="nucleotide sequence ID" value="NZ_SLWY01000013.1"/>
</dbReference>
<keyword evidence="5" id="KW-1185">Reference proteome</keyword>
<dbReference type="PROSITE" id="PS50887">
    <property type="entry name" value="GGDEF"/>
    <property type="match status" value="1"/>
</dbReference>